<evidence type="ECO:0000256" key="1">
    <source>
        <dbReference type="SAM" id="MobiDB-lite"/>
    </source>
</evidence>
<protein>
    <recommendedName>
        <fullName evidence="4">Single-stranded DNA endonuclease</fullName>
    </recommendedName>
</protein>
<dbReference type="Pfam" id="PF11171">
    <property type="entry name" value="DUF2958"/>
    <property type="match status" value="1"/>
</dbReference>
<feature type="region of interest" description="Disordered" evidence="1">
    <location>
        <begin position="122"/>
        <end position="142"/>
    </location>
</feature>
<dbReference type="eggNOG" id="COG3616">
    <property type="taxonomic scope" value="Bacteria"/>
</dbReference>
<evidence type="ECO:0000313" key="3">
    <source>
        <dbReference type="Proteomes" id="UP000024329"/>
    </source>
</evidence>
<accession>A0A031JRE9</accession>
<sequence>MIVLPDPLRARLLANAEQSARDTFFDPAPVVRLFNPLGPATWLASELYADEDTLFGLADLGFGCPELGCFSLREIGAVRLPFGMGIECDLAFASVHRLSVWADTARVAGSILHADTLLSRLSPDPAPEQPFGDDTLHDLPPP</sequence>
<evidence type="ECO:0008006" key="4">
    <source>
        <dbReference type="Google" id="ProtNLM"/>
    </source>
</evidence>
<dbReference type="Proteomes" id="UP000024329">
    <property type="component" value="Unassembled WGS sequence"/>
</dbReference>
<comment type="caution">
    <text evidence="2">The sequence shown here is derived from an EMBL/GenBank/DDBJ whole genome shotgun (WGS) entry which is preliminary data.</text>
</comment>
<name>A0A031JRE9_9SPHN</name>
<dbReference type="RefSeq" id="WP_036528288.1">
    <property type="nucleotide sequence ID" value="NZ_JFYZ01000027.1"/>
</dbReference>
<dbReference type="PATRIC" id="fig|158500.4.peg.4184"/>
<organism evidence="2 3">
    <name type="scientific">Novosphingobium resinovorum</name>
    <dbReference type="NCBI Taxonomy" id="158500"/>
    <lineage>
        <taxon>Bacteria</taxon>
        <taxon>Pseudomonadati</taxon>
        <taxon>Pseudomonadota</taxon>
        <taxon>Alphaproteobacteria</taxon>
        <taxon>Sphingomonadales</taxon>
        <taxon>Sphingomonadaceae</taxon>
        <taxon>Novosphingobium</taxon>
    </lineage>
</organism>
<dbReference type="AlphaFoldDB" id="A0A031JRE9"/>
<dbReference type="InterPro" id="IPR021341">
    <property type="entry name" value="DUF2958"/>
</dbReference>
<gene>
    <name evidence="2" type="ORF">BV97_04116</name>
</gene>
<proteinExistence type="predicted"/>
<dbReference type="EMBL" id="JFYZ01000027">
    <property type="protein sequence ID" value="EZP79353.1"/>
    <property type="molecule type" value="Genomic_DNA"/>
</dbReference>
<reference evidence="2 3" key="1">
    <citation type="submission" date="2014-03" db="EMBL/GenBank/DDBJ databases">
        <title>Whole genome sequence of Novosphingobium resinovorum KF1.</title>
        <authorList>
            <person name="Gan H.M."/>
            <person name="Gan H.Y."/>
            <person name="Chew T.H."/>
            <person name="Savka M.A."/>
        </authorList>
    </citation>
    <scope>NUCLEOTIDE SEQUENCE [LARGE SCALE GENOMIC DNA]</scope>
    <source>
        <strain evidence="2 3">KF1</strain>
    </source>
</reference>
<evidence type="ECO:0000313" key="2">
    <source>
        <dbReference type="EMBL" id="EZP79353.1"/>
    </source>
</evidence>